<evidence type="ECO:0000256" key="6">
    <source>
        <dbReference type="ARBA" id="ARBA00023033"/>
    </source>
</evidence>
<dbReference type="OrthoDB" id="3945418at2759"/>
<evidence type="ECO:0000256" key="7">
    <source>
        <dbReference type="PIRSR" id="PIRSR602401-1"/>
    </source>
</evidence>
<organism evidence="9 10">
    <name type="scientific">Glonium stellatum</name>
    <dbReference type="NCBI Taxonomy" id="574774"/>
    <lineage>
        <taxon>Eukaryota</taxon>
        <taxon>Fungi</taxon>
        <taxon>Dikarya</taxon>
        <taxon>Ascomycota</taxon>
        <taxon>Pezizomycotina</taxon>
        <taxon>Dothideomycetes</taxon>
        <taxon>Pleosporomycetidae</taxon>
        <taxon>Gloniales</taxon>
        <taxon>Gloniaceae</taxon>
        <taxon>Glonium</taxon>
    </lineage>
</organism>
<keyword evidence="3 7" id="KW-0479">Metal-binding</keyword>
<dbReference type="GO" id="GO:0020037">
    <property type="term" value="F:heme binding"/>
    <property type="evidence" value="ECO:0007669"/>
    <property type="project" value="InterPro"/>
</dbReference>
<reference evidence="9 10" key="1">
    <citation type="journal article" date="2016" name="Nat. Commun.">
        <title>Ectomycorrhizal ecology is imprinted in the genome of the dominant symbiotic fungus Cenococcum geophilum.</title>
        <authorList>
            <consortium name="DOE Joint Genome Institute"/>
            <person name="Peter M."/>
            <person name="Kohler A."/>
            <person name="Ohm R.A."/>
            <person name="Kuo A."/>
            <person name="Krutzmann J."/>
            <person name="Morin E."/>
            <person name="Arend M."/>
            <person name="Barry K.W."/>
            <person name="Binder M."/>
            <person name="Choi C."/>
            <person name="Clum A."/>
            <person name="Copeland A."/>
            <person name="Grisel N."/>
            <person name="Haridas S."/>
            <person name="Kipfer T."/>
            <person name="LaButti K."/>
            <person name="Lindquist E."/>
            <person name="Lipzen A."/>
            <person name="Maire R."/>
            <person name="Meier B."/>
            <person name="Mihaltcheva S."/>
            <person name="Molinier V."/>
            <person name="Murat C."/>
            <person name="Poggeler S."/>
            <person name="Quandt C.A."/>
            <person name="Sperisen C."/>
            <person name="Tritt A."/>
            <person name="Tisserant E."/>
            <person name="Crous P.W."/>
            <person name="Henrissat B."/>
            <person name="Nehls U."/>
            <person name="Egli S."/>
            <person name="Spatafora J.W."/>
            <person name="Grigoriev I.V."/>
            <person name="Martin F.M."/>
        </authorList>
    </citation>
    <scope>NUCLEOTIDE SEQUENCE [LARGE SCALE GENOMIC DNA]</scope>
    <source>
        <strain evidence="9 10">CBS 207.34</strain>
    </source>
</reference>
<sequence>MPVLLLAALAIGAYTLYGAFWRLYLSPIAHIPGPKLAALTLWYEFYYDVILGGQYTFKIIELHKQYGPIIRISPWELHVGDPDFYGVLYATSASGQRRHKYNWFTESFGLDNSVFATWDHDTHKMRRGALGVYFSMQSVRRLDGLIRERVTMLLKRFSEFKDNGDVMMMSWAFAAFTNDVVMTYSFARCDHRLEAPDFDPSYRDASFFGSTAENFMKHAPWINNLMQSIPDSMARLAHPAMAAFIEQKRNTLKQIAAIHDGQDGQKDSLSHPTIFHSILDSKLPPEEKSVTRLSDDAQVLMMAGTLTTAWTLEVIMFWLIMRPEILRKLKDELKAAIPDKDAVVPLPTLEALPYLNAVMKEGVRLTYGVSCRLARVDPDNEMVYTDPATGKDWVIPPNTPVGMTSVQIHHTESIFPDSKRFYPERWLTPEARSLEKYIVSFTAGSRQCLGIYLAHAEMYLVLSAIWRRWGSTGYRDEDDEGVFELYKTGLRDVEIEADAFLPLQQKGTQGIRVRAFK</sequence>
<accession>A0A8E2FB16</accession>
<dbReference type="InterPro" id="IPR002401">
    <property type="entry name" value="Cyt_P450_E_grp-I"/>
</dbReference>
<dbReference type="PRINTS" id="PR00463">
    <property type="entry name" value="EP450I"/>
</dbReference>
<dbReference type="InterPro" id="IPR050121">
    <property type="entry name" value="Cytochrome_P450_monoxygenase"/>
</dbReference>
<evidence type="ECO:0000256" key="2">
    <source>
        <dbReference type="ARBA" id="ARBA00010617"/>
    </source>
</evidence>
<dbReference type="Pfam" id="PF00067">
    <property type="entry name" value="p450"/>
    <property type="match status" value="1"/>
</dbReference>
<dbReference type="InterPro" id="IPR036396">
    <property type="entry name" value="Cyt_P450_sf"/>
</dbReference>
<feature type="transmembrane region" description="Helical" evidence="8">
    <location>
        <begin position="299"/>
        <end position="320"/>
    </location>
</feature>
<keyword evidence="7" id="KW-0349">Heme</keyword>
<keyword evidence="5 7" id="KW-0408">Iron</keyword>
<dbReference type="GO" id="GO:0005506">
    <property type="term" value="F:iron ion binding"/>
    <property type="evidence" value="ECO:0007669"/>
    <property type="project" value="InterPro"/>
</dbReference>
<protein>
    <submittedName>
        <fullName evidence="9">Cytochrome P450 monooxygenase</fullName>
    </submittedName>
</protein>
<dbReference type="SUPFAM" id="SSF48264">
    <property type="entry name" value="Cytochrome P450"/>
    <property type="match status" value="1"/>
</dbReference>
<evidence type="ECO:0000313" key="9">
    <source>
        <dbReference type="EMBL" id="OCL13704.1"/>
    </source>
</evidence>
<dbReference type="GO" id="GO:0016705">
    <property type="term" value="F:oxidoreductase activity, acting on paired donors, with incorporation or reduction of molecular oxygen"/>
    <property type="evidence" value="ECO:0007669"/>
    <property type="project" value="InterPro"/>
</dbReference>
<evidence type="ECO:0000256" key="8">
    <source>
        <dbReference type="SAM" id="Phobius"/>
    </source>
</evidence>
<keyword evidence="8" id="KW-1133">Transmembrane helix</keyword>
<gene>
    <name evidence="9" type="ORF">AOQ84DRAFT_385225</name>
</gene>
<dbReference type="InterPro" id="IPR001128">
    <property type="entry name" value="Cyt_P450"/>
</dbReference>
<evidence type="ECO:0000313" key="10">
    <source>
        <dbReference type="Proteomes" id="UP000250140"/>
    </source>
</evidence>
<keyword evidence="8" id="KW-0812">Transmembrane</keyword>
<dbReference type="EMBL" id="KV748682">
    <property type="protein sequence ID" value="OCL13704.1"/>
    <property type="molecule type" value="Genomic_DNA"/>
</dbReference>
<dbReference type="CDD" id="cd11062">
    <property type="entry name" value="CYP58-like"/>
    <property type="match status" value="1"/>
</dbReference>
<keyword evidence="8" id="KW-0472">Membrane</keyword>
<proteinExistence type="inferred from homology"/>
<evidence type="ECO:0000256" key="4">
    <source>
        <dbReference type="ARBA" id="ARBA00023002"/>
    </source>
</evidence>
<evidence type="ECO:0000256" key="3">
    <source>
        <dbReference type="ARBA" id="ARBA00022723"/>
    </source>
</evidence>
<dbReference type="AlphaFoldDB" id="A0A8E2FB16"/>
<name>A0A8E2FB16_9PEZI</name>
<comment type="cofactor">
    <cofactor evidence="1 7">
        <name>heme</name>
        <dbReference type="ChEBI" id="CHEBI:30413"/>
    </cofactor>
</comment>
<keyword evidence="10" id="KW-1185">Reference proteome</keyword>
<keyword evidence="4" id="KW-0560">Oxidoreductase</keyword>
<dbReference type="PANTHER" id="PTHR24305:SF157">
    <property type="entry name" value="N-ACETYLTRYPTOPHAN 6-HYDROXYLASE IVOC-RELATED"/>
    <property type="match status" value="1"/>
</dbReference>
<keyword evidence="6 9" id="KW-0503">Monooxygenase</keyword>
<evidence type="ECO:0000256" key="5">
    <source>
        <dbReference type="ARBA" id="ARBA00023004"/>
    </source>
</evidence>
<comment type="similarity">
    <text evidence="2">Belongs to the cytochrome P450 family.</text>
</comment>
<dbReference type="GO" id="GO:0004497">
    <property type="term" value="F:monooxygenase activity"/>
    <property type="evidence" value="ECO:0007669"/>
    <property type="project" value="UniProtKB-KW"/>
</dbReference>
<dbReference type="PANTHER" id="PTHR24305">
    <property type="entry name" value="CYTOCHROME P450"/>
    <property type="match status" value="1"/>
</dbReference>
<dbReference type="Gene3D" id="1.10.630.10">
    <property type="entry name" value="Cytochrome P450"/>
    <property type="match status" value="1"/>
</dbReference>
<dbReference type="Proteomes" id="UP000250140">
    <property type="component" value="Unassembled WGS sequence"/>
</dbReference>
<evidence type="ECO:0000256" key="1">
    <source>
        <dbReference type="ARBA" id="ARBA00001971"/>
    </source>
</evidence>
<feature type="binding site" description="axial binding residue" evidence="7">
    <location>
        <position position="448"/>
    </location>
    <ligand>
        <name>heme</name>
        <dbReference type="ChEBI" id="CHEBI:30413"/>
    </ligand>
    <ligandPart>
        <name>Fe</name>
        <dbReference type="ChEBI" id="CHEBI:18248"/>
    </ligandPart>
</feature>